<protein>
    <recommendedName>
        <fullName evidence="2">DUF8120 domain-containing protein</fullName>
    </recommendedName>
</protein>
<dbReference type="Proteomes" id="UP000199451">
    <property type="component" value="Unassembled WGS sequence"/>
</dbReference>
<feature type="domain" description="DUF8120" evidence="2">
    <location>
        <begin position="8"/>
        <end position="69"/>
    </location>
</feature>
<organism evidence="3 4">
    <name type="scientific">Halogranum gelatinilyticum</name>
    <dbReference type="NCBI Taxonomy" id="660521"/>
    <lineage>
        <taxon>Archaea</taxon>
        <taxon>Methanobacteriati</taxon>
        <taxon>Methanobacteriota</taxon>
        <taxon>Stenosarchaea group</taxon>
        <taxon>Halobacteria</taxon>
        <taxon>Halobacteriales</taxon>
        <taxon>Haloferacaceae</taxon>
    </lineage>
</organism>
<dbReference type="InterPro" id="IPR058433">
    <property type="entry name" value="DUF8120"/>
</dbReference>
<evidence type="ECO:0000313" key="4">
    <source>
        <dbReference type="Proteomes" id="UP000199451"/>
    </source>
</evidence>
<dbReference type="RefSeq" id="WP_089699347.1">
    <property type="nucleotide sequence ID" value="NZ_FNHL01000005.1"/>
</dbReference>
<sequence length="69" mass="7093">MTDAGTDHSTRGIELSARTYRHLDRASKLLGLGLVALGLDAGGDTLAGVTLGVVGAAVALTTVFVRRQE</sequence>
<name>A0A1G9YLX8_9EURY</name>
<keyword evidence="4" id="KW-1185">Reference proteome</keyword>
<dbReference type="AlphaFoldDB" id="A0A1G9YLX8"/>
<proteinExistence type="predicted"/>
<keyword evidence="1" id="KW-0472">Membrane</keyword>
<accession>A0A1G9YLX8</accession>
<evidence type="ECO:0000256" key="1">
    <source>
        <dbReference type="SAM" id="Phobius"/>
    </source>
</evidence>
<evidence type="ECO:0000313" key="3">
    <source>
        <dbReference type="EMBL" id="SDN10178.1"/>
    </source>
</evidence>
<feature type="transmembrane region" description="Helical" evidence="1">
    <location>
        <begin position="46"/>
        <end position="65"/>
    </location>
</feature>
<dbReference type="EMBL" id="FNHL01000005">
    <property type="protein sequence ID" value="SDN10178.1"/>
    <property type="molecule type" value="Genomic_DNA"/>
</dbReference>
<reference evidence="4" key="1">
    <citation type="submission" date="2016-10" db="EMBL/GenBank/DDBJ databases">
        <authorList>
            <person name="Varghese N."/>
            <person name="Submissions S."/>
        </authorList>
    </citation>
    <scope>NUCLEOTIDE SEQUENCE [LARGE SCALE GENOMIC DNA]</scope>
    <source>
        <strain evidence="4">CGMCC 1.10119</strain>
    </source>
</reference>
<evidence type="ECO:0000259" key="2">
    <source>
        <dbReference type="Pfam" id="PF26439"/>
    </source>
</evidence>
<keyword evidence="1" id="KW-0812">Transmembrane</keyword>
<dbReference type="Pfam" id="PF26439">
    <property type="entry name" value="DUF8120"/>
    <property type="match status" value="1"/>
</dbReference>
<gene>
    <name evidence="3" type="ORF">SAMN04487949_3372</name>
</gene>
<keyword evidence="1" id="KW-1133">Transmembrane helix</keyword>
<dbReference type="STRING" id="660521.SAMN04487949_3372"/>